<comment type="catalytic activity">
    <reaction evidence="6">
        <text>precorrin-2 + NAD(+) = sirohydrochlorin + NADH + 2 H(+)</text>
        <dbReference type="Rhea" id="RHEA:15613"/>
        <dbReference type="ChEBI" id="CHEBI:15378"/>
        <dbReference type="ChEBI" id="CHEBI:57540"/>
        <dbReference type="ChEBI" id="CHEBI:57945"/>
        <dbReference type="ChEBI" id="CHEBI:58351"/>
        <dbReference type="ChEBI" id="CHEBI:58827"/>
        <dbReference type="EC" id="1.3.1.76"/>
    </reaction>
</comment>
<evidence type="ECO:0000256" key="4">
    <source>
        <dbReference type="ARBA" id="ARBA00023027"/>
    </source>
</evidence>
<protein>
    <recommendedName>
        <fullName evidence="2">precorrin-2 dehydrogenase</fullName>
        <ecNumber evidence="2">1.3.1.76</ecNumber>
    </recommendedName>
</protein>
<dbReference type="NCBIfam" id="TIGR01470">
    <property type="entry name" value="cysG_Nterm"/>
    <property type="match status" value="1"/>
</dbReference>
<dbReference type="Pfam" id="PF10414">
    <property type="entry name" value="CysG_dimeriser"/>
    <property type="match status" value="1"/>
</dbReference>
<dbReference type="InterPro" id="IPR006367">
    <property type="entry name" value="Sirohaem_synthase_N"/>
</dbReference>
<comment type="pathway">
    <text evidence="1">Porphyrin-containing compound metabolism; siroheme biosynthesis; sirohydrochlorin from precorrin-2: step 1/1.</text>
</comment>
<evidence type="ECO:0000256" key="1">
    <source>
        <dbReference type="ARBA" id="ARBA00005010"/>
    </source>
</evidence>
<dbReference type="EMBL" id="BAAACR010000013">
    <property type="protein sequence ID" value="GAA0215491.1"/>
    <property type="molecule type" value="Genomic_DNA"/>
</dbReference>
<dbReference type="InterPro" id="IPR042518">
    <property type="entry name" value="SirC_C"/>
</dbReference>
<dbReference type="SUPFAM" id="SSF75615">
    <property type="entry name" value="Siroheme synthase middle domains-like"/>
    <property type="match status" value="1"/>
</dbReference>
<reference evidence="9" key="1">
    <citation type="journal article" date="2019" name="Int. J. Syst. Evol. Microbiol.">
        <title>The Global Catalogue of Microorganisms (GCM) 10K type strain sequencing project: providing services to taxonomists for standard genome sequencing and annotation.</title>
        <authorList>
            <consortium name="The Broad Institute Genomics Platform"/>
            <consortium name="The Broad Institute Genome Sequencing Center for Infectious Disease"/>
            <person name="Wu L."/>
            <person name="Ma J."/>
        </authorList>
    </citation>
    <scope>NUCLEOTIDE SEQUENCE [LARGE SCALE GENOMIC DNA]</scope>
    <source>
        <strain evidence="9">JCM 8542</strain>
    </source>
</reference>
<keyword evidence="5" id="KW-0627">Porphyrin biosynthesis</keyword>
<evidence type="ECO:0000313" key="8">
    <source>
        <dbReference type="EMBL" id="GAA0215491.1"/>
    </source>
</evidence>
<dbReference type="PANTHER" id="PTHR35330:SF1">
    <property type="entry name" value="SIROHEME BIOSYNTHESIS PROTEIN MET8"/>
    <property type="match status" value="1"/>
</dbReference>
<evidence type="ECO:0000313" key="9">
    <source>
        <dbReference type="Proteomes" id="UP001500399"/>
    </source>
</evidence>
<feature type="domain" description="Sirohaem synthase dimerisation" evidence="7">
    <location>
        <begin position="152"/>
        <end position="206"/>
    </location>
</feature>
<organism evidence="8 9">
    <name type="scientific">Selenomonas dianae</name>
    <dbReference type="NCBI Taxonomy" id="135079"/>
    <lineage>
        <taxon>Bacteria</taxon>
        <taxon>Bacillati</taxon>
        <taxon>Bacillota</taxon>
        <taxon>Negativicutes</taxon>
        <taxon>Selenomonadales</taxon>
        <taxon>Selenomonadaceae</taxon>
        <taxon>Selenomonas</taxon>
    </lineage>
</organism>
<dbReference type="InterPro" id="IPR019478">
    <property type="entry name" value="Sirohaem_synthase_dimer_dom"/>
</dbReference>
<dbReference type="RefSeq" id="WP_304986395.1">
    <property type="nucleotide sequence ID" value="NZ_BAAACR010000013.1"/>
</dbReference>
<evidence type="ECO:0000256" key="5">
    <source>
        <dbReference type="ARBA" id="ARBA00023244"/>
    </source>
</evidence>
<dbReference type="InterPro" id="IPR028161">
    <property type="entry name" value="Met8-like"/>
</dbReference>
<dbReference type="InterPro" id="IPR036291">
    <property type="entry name" value="NAD(P)-bd_dom_sf"/>
</dbReference>
<gene>
    <name evidence="8" type="ORF">GCM10008919_18370</name>
</gene>
<evidence type="ECO:0000256" key="3">
    <source>
        <dbReference type="ARBA" id="ARBA00023002"/>
    </source>
</evidence>
<accession>A0ABP3CU18</accession>
<dbReference type="EC" id="1.3.1.76" evidence="2"/>
<evidence type="ECO:0000259" key="7">
    <source>
        <dbReference type="Pfam" id="PF10414"/>
    </source>
</evidence>
<proteinExistence type="predicted"/>
<sequence length="220" mass="24242">MLYPLNVDLTGRLVIVVGGGRVAERKVNGIFAADADVSVRVIAPELTELLWELADSGRIEWRRDHYARTMLEGAFLVYAATNSPTVNAAVAAEAKERDILVNVIDDPAASSFQIPSSVRRDAVLLTVSTGGGSPALSRAIRMELEQLYPPSFGIWLERVAHLRSEMRARLPDSEERTAFWRMALYPHILNMVRDGELEKAEVELRNAALDIGAKSSNRSG</sequence>
<dbReference type="SUPFAM" id="SSF51735">
    <property type="entry name" value="NAD(P)-binding Rossmann-fold domains"/>
    <property type="match status" value="1"/>
</dbReference>
<name>A0ABP3CU18_9FIRM</name>
<dbReference type="Pfam" id="PF13241">
    <property type="entry name" value="NAD_binding_7"/>
    <property type="match status" value="1"/>
</dbReference>
<keyword evidence="4" id="KW-0520">NAD</keyword>
<keyword evidence="3" id="KW-0560">Oxidoreductase</keyword>
<evidence type="ECO:0000256" key="6">
    <source>
        <dbReference type="ARBA" id="ARBA00047561"/>
    </source>
</evidence>
<comment type="caution">
    <text evidence="8">The sequence shown here is derived from an EMBL/GenBank/DDBJ whole genome shotgun (WGS) entry which is preliminary data.</text>
</comment>
<dbReference type="Gene3D" id="3.40.50.720">
    <property type="entry name" value="NAD(P)-binding Rossmann-like Domain"/>
    <property type="match status" value="1"/>
</dbReference>
<dbReference type="Gene3D" id="1.10.8.610">
    <property type="entry name" value="SirC, precorrin-2 dehydrogenase, C-terminal helical domain-like"/>
    <property type="match status" value="1"/>
</dbReference>
<dbReference type="Proteomes" id="UP001500399">
    <property type="component" value="Unassembled WGS sequence"/>
</dbReference>
<keyword evidence="9" id="KW-1185">Reference proteome</keyword>
<dbReference type="PANTHER" id="PTHR35330">
    <property type="entry name" value="SIROHEME BIOSYNTHESIS PROTEIN MET8"/>
    <property type="match status" value="1"/>
</dbReference>
<evidence type="ECO:0000256" key="2">
    <source>
        <dbReference type="ARBA" id="ARBA00012400"/>
    </source>
</evidence>